<keyword evidence="3" id="KW-1185">Reference proteome</keyword>
<feature type="region of interest" description="Disordered" evidence="1">
    <location>
        <begin position="1"/>
        <end position="49"/>
    </location>
</feature>
<protein>
    <submittedName>
        <fullName evidence="2">Uncharacterized protein</fullName>
    </submittedName>
</protein>
<comment type="caution">
    <text evidence="2">The sequence shown here is derived from an EMBL/GenBank/DDBJ whole genome shotgun (WGS) entry which is preliminary data.</text>
</comment>
<evidence type="ECO:0000313" key="2">
    <source>
        <dbReference type="EMBL" id="TGO52264.1"/>
    </source>
</evidence>
<gene>
    <name evidence="2" type="ORF">BCON_0144g00010</name>
</gene>
<dbReference type="EMBL" id="PQXN01000144">
    <property type="protein sequence ID" value="TGO52264.1"/>
    <property type="molecule type" value="Genomic_DNA"/>
</dbReference>
<name>A0A4Z1HU54_9HELO</name>
<reference evidence="2 3" key="1">
    <citation type="submission" date="2017-12" db="EMBL/GenBank/DDBJ databases">
        <title>Comparative genomics of Botrytis spp.</title>
        <authorList>
            <person name="Valero-Jimenez C.A."/>
            <person name="Tapia P."/>
            <person name="Veloso J."/>
            <person name="Silva-Moreno E."/>
            <person name="Staats M."/>
            <person name="Valdes J.H."/>
            <person name="Van Kan J.A.L."/>
        </authorList>
    </citation>
    <scope>NUCLEOTIDE SEQUENCE [LARGE SCALE GENOMIC DNA]</scope>
    <source>
        <strain evidence="2 3">MUCL11595</strain>
    </source>
</reference>
<sequence length="69" mass="7588">MVPVVSAPDELQRQDDSGQDQRPLPFASPKRRKLSQRTPAQAQMAKGKGNEVLTMTNRAEDLELNLAVG</sequence>
<accession>A0A4Z1HU54</accession>
<dbReference type="OrthoDB" id="10560844at2759"/>
<evidence type="ECO:0000256" key="1">
    <source>
        <dbReference type="SAM" id="MobiDB-lite"/>
    </source>
</evidence>
<dbReference type="AlphaFoldDB" id="A0A4Z1HU54"/>
<evidence type="ECO:0000313" key="3">
    <source>
        <dbReference type="Proteomes" id="UP000297527"/>
    </source>
</evidence>
<organism evidence="2 3">
    <name type="scientific">Botryotinia convoluta</name>
    <dbReference type="NCBI Taxonomy" id="54673"/>
    <lineage>
        <taxon>Eukaryota</taxon>
        <taxon>Fungi</taxon>
        <taxon>Dikarya</taxon>
        <taxon>Ascomycota</taxon>
        <taxon>Pezizomycotina</taxon>
        <taxon>Leotiomycetes</taxon>
        <taxon>Helotiales</taxon>
        <taxon>Sclerotiniaceae</taxon>
        <taxon>Botryotinia</taxon>
    </lineage>
</organism>
<proteinExistence type="predicted"/>
<dbReference type="Proteomes" id="UP000297527">
    <property type="component" value="Unassembled WGS sequence"/>
</dbReference>